<evidence type="ECO:0000256" key="10">
    <source>
        <dbReference type="ARBA" id="ARBA00023180"/>
    </source>
</evidence>
<evidence type="ECO:0000259" key="15">
    <source>
        <dbReference type="SMART" id="SM00918"/>
    </source>
</evidence>
<keyword evidence="5 13" id="KW-0812">Transmembrane</keyword>
<evidence type="ECO:0000256" key="11">
    <source>
        <dbReference type="ARBA" id="ARBA00023286"/>
    </source>
</evidence>
<feature type="transmembrane region" description="Helical" evidence="13">
    <location>
        <begin position="326"/>
        <end position="347"/>
    </location>
</feature>
<keyword evidence="17" id="KW-1185">Reference proteome</keyword>
<evidence type="ECO:0000256" key="2">
    <source>
        <dbReference type="ARBA" id="ARBA00008685"/>
    </source>
</evidence>
<dbReference type="GO" id="GO:0005886">
    <property type="term" value="C:plasma membrane"/>
    <property type="evidence" value="ECO:0007669"/>
    <property type="project" value="UniProtKB-SubCell"/>
</dbReference>
<evidence type="ECO:0000256" key="5">
    <source>
        <dbReference type="ARBA" id="ARBA00022692"/>
    </source>
</evidence>
<evidence type="ECO:0000256" key="8">
    <source>
        <dbReference type="ARBA" id="ARBA00023136"/>
    </source>
</evidence>
<evidence type="ECO:0000313" key="16">
    <source>
        <dbReference type="EMBL" id="KAG0729820.1"/>
    </source>
</evidence>
<evidence type="ECO:0000256" key="13">
    <source>
        <dbReference type="SAM" id="Phobius"/>
    </source>
</evidence>
<sequence>MFGSTWLLGLLAQYLIVAGTPFPPLEIGQERLLRVLSEVVTGPARGQLLALHLDAALPTHLSEAAMWSLRLTPHLTLNMHNTTRDSTHQAVSLLRYKRPLHILVWYTPLPEVLQALCYQWKPFNLLLLSLGPTSATSLLREQALHTVENVVSLELLPAVGNNSDLIGVFTLFPFSMDPITFLGHWERSIFGSWKALFPDRFPTLEGYTFHILSWLNDPPAFYGDASKPRGFSKTILEVLAAKINFTYTLTFEPPDLKWGSIENGSWIGILGMMARKEQNFSINLFTPTFERGQVFDPSVTTWVDTLSVFLQSPQQLPKWLSIFQPLSLFVVASLALITAIASASQALKGALVGQSMPSLPRAPMERVLLAVWLLCCLVFSAAYTSNLVGILTRPGYSRRLYTLQELVDSHHRIAVVDNGGFLAQELQTTQDPTLGSLRSKIDLFSLDDAVAALRQGSHAIIKLYSYLTLELYDYVEDDEWYAMKQDVRGAPSVWYFPKQTPWKYKFDKIILQLTWSGVIQHWQKVEVEAYKKYIKKRSNKRRGLREESRSPQALTLAHLEGVFYMVGFAWTISGFILLLEILKHRYRGHFVRRRC</sequence>
<keyword evidence="14" id="KW-0732">Signal</keyword>
<dbReference type="EMBL" id="JACEEZ010000796">
    <property type="protein sequence ID" value="KAG0729820.1"/>
    <property type="molecule type" value="Genomic_DNA"/>
</dbReference>
<protein>
    <submittedName>
        <fullName evidence="16">Glutamate receptor ionotropic, delta-1</fullName>
    </submittedName>
</protein>
<evidence type="ECO:0000313" key="17">
    <source>
        <dbReference type="Proteomes" id="UP000770661"/>
    </source>
</evidence>
<keyword evidence="9 16" id="KW-0675">Receptor</keyword>
<dbReference type="Proteomes" id="UP000770661">
    <property type="component" value="Unassembled WGS sequence"/>
</dbReference>
<proteinExistence type="inferred from homology"/>
<accession>A0A8J4YN02</accession>
<keyword evidence="11" id="KW-1071">Ligand-gated ion channel</keyword>
<comment type="caution">
    <text evidence="16">The sequence shown here is derived from an EMBL/GenBank/DDBJ whole genome shotgun (WGS) entry which is preliminary data.</text>
</comment>
<evidence type="ECO:0000256" key="3">
    <source>
        <dbReference type="ARBA" id="ARBA00022448"/>
    </source>
</evidence>
<dbReference type="Pfam" id="PF10613">
    <property type="entry name" value="Lig_chan-Glu_bd"/>
    <property type="match status" value="1"/>
</dbReference>
<feature type="transmembrane region" description="Helical" evidence="13">
    <location>
        <begin position="562"/>
        <end position="582"/>
    </location>
</feature>
<dbReference type="GO" id="GO:0050906">
    <property type="term" value="P:detection of stimulus involved in sensory perception"/>
    <property type="evidence" value="ECO:0007669"/>
    <property type="project" value="UniProtKB-ARBA"/>
</dbReference>
<evidence type="ECO:0000256" key="12">
    <source>
        <dbReference type="ARBA" id="ARBA00023303"/>
    </source>
</evidence>
<keyword evidence="6 13" id="KW-1133">Transmembrane helix</keyword>
<name>A0A8J4YN02_CHIOP</name>
<keyword evidence="4" id="KW-1003">Cell membrane</keyword>
<dbReference type="GO" id="GO:0015276">
    <property type="term" value="F:ligand-gated monoatomic ion channel activity"/>
    <property type="evidence" value="ECO:0007669"/>
    <property type="project" value="InterPro"/>
</dbReference>
<dbReference type="OrthoDB" id="6349620at2759"/>
<keyword evidence="10" id="KW-0325">Glycoprotein</keyword>
<dbReference type="Gene3D" id="1.10.287.70">
    <property type="match status" value="1"/>
</dbReference>
<dbReference type="InterPro" id="IPR001320">
    <property type="entry name" value="Iontro_rcpt_C"/>
</dbReference>
<feature type="chain" id="PRO_5035185918" evidence="14">
    <location>
        <begin position="20"/>
        <end position="595"/>
    </location>
</feature>
<dbReference type="PANTHER" id="PTHR42643">
    <property type="entry name" value="IONOTROPIC RECEPTOR 20A-RELATED"/>
    <property type="match status" value="1"/>
</dbReference>
<comment type="subcellular location">
    <subcellularLocation>
        <location evidence="1">Cell membrane</location>
        <topology evidence="1">Multi-pass membrane protein</topology>
    </subcellularLocation>
</comment>
<evidence type="ECO:0000256" key="4">
    <source>
        <dbReference type="ARBA" id="ARBA00022475"/>
    </source>
</evidence>
<dbReference type="InterPro" id="IPR019594">
    <property type="entry name" value="Glu/Gly-bd"/>
</dbReference>
<keyword evidence="12" id="KW-0407">Ion channel</keyword>
<evidence type="ECO:0000256" key="1">
    <source>
        <dbReference type="ARBA" id="ARBA00004651"/>
    </source>
</evidence>
<dbReference type="SUPFAM" id="SSF53850">
    <property type="entry name" value="Periplasmic binding protein-like II"/>
    <property type="match status" value="1"/>
</dbReference>
<dbReference type="InterPro" id="IPR052192">
    <property type="entry name" value="Insect_Ionotropic_Sensory_Rcpt"/>
</dbReference>
<evidence type="ECO:0000256" key="6">
    <source>
        <dbReference type="ARBA" id="ARBA00022989"/>
    </source>
</evidence>
<dbReference type="AlphaFoldDB" id="A0A8J4YN02"/>
<keyword evidence="8 13" id="KW-0472">Membrane</keyword>
<feature type="signal peptide" evidence="14">
    <location>
        <begin position="1"/>
        <end position="19"/>
    </location>
</feature>
<reference evidence="16" key="1">
    <citation type="submission" date="2020-07" db="EMBL/GenBank/DDBJ databases">
        <title>The High-quality genome of the commercially important snow crab, Chionoecetes opilio.</title>
        <authorList>
            <person name="Jeong J.-H."/>
            <person name="Ryu S."/>
        </authorList>
    </citation>
    <scope>NUCLEOTIDE SEQUENCE</scope>
    <source>
        <strain evidence="16">MADBK_172401_WGS</strain>
        <tissue evidence="16">Digestive gland</tissue>
    </source>
</reference>
<gene>
    <name evidence="16" type="primary">GRID1_6</name>
    <name evidence="16" type="ORF">GWK47_029557</name>
</gene>
<evidence type="ECO:0000256" key="14">
    <source>
        <dbReference type="SAM" id="SignalP"/>
    </source>
</evidence>
<feature type="transmembrane region" description="Helical" evidence="13">
    <location>
        <begin position="367"/>
        <end position="391"/>
    </location>
</feature>
<dbReference type="Gene3D" id="3.40.190.10">
    <property type="entry name" value="Periplasmic binding protein-like II"/>
    <property type="match status" value="1"/>
</dbReference>
<comment type="similarity">
    <text evidence="2">Belongs to the glutamate-gated ion channel (TC 1.A.10.1) family.</text>
</comment>
<dbReference type="Pfam" id="PF00060">
    <property type="entry name" value="Lig_chan"/>
    <property type="match status" value="1"/>
</dbReference>
<organism evidence="16 17">
    <name type="scientific">Chionoecetes opilio</name>
    <name type="common">Atlantic snow crab</name>
    <name type="synonym">Cancer opilio</name>
    <dbReference type="NCBI Taxonomy" id="41210"/>
    <lineage>
        <taxon>Eukaryota</taxon>
        <taxon>Metazoa</taxon>
        <taxon>Ecdysozoa</taxon>
        <taxon>Arthropoda</taxon>
        <taxon>Crustacea</taxon>
        <taxon>Multicrustacea</taxon>
        <taxon>Malacostraca</taxon>
        <taxon>Eumalacostraca</taxon>
        <taxon>Eucarida</taxon>
        <taxon>Decapoda</taxon>
        <taxon>Pleocyemata</taxon>
        <taxon>Brachyura</taxon>
        <taxon>Eubrachyura</taxon>
        <taxon>Majoidea</taxon>
        <taxon>Majidae</taxon>
        <taxon>Chionoecetes</taxon>
    </lineage>
</organism>
<keyword evidence="7" id="KW-0406">Ion transport</keyword>
<dbReference type="PANTHER" id="PTHR42643:SF24">
    <property type="entry name" value="IONOTROPIC RECEPTOR 60A"/>
    <property type="match status" value="1"/>
</dbReference>
<dbReference type="SMART" id="SM00918">
    <property type="entry name" value="Lig_chan-Glu_bd"/>
    <property type="match status" value="1"/>
</dbReference>
<evidence type="ECO:0000256" key="9">
    <source>
        <dbReference type="ARBA" id="ARBA00023170"/>
    </source>
</evidence>
<evidence type="ECO:0000256" key="7">
    <source>
        <dbReference type="ARBA" id="ARBA00023065"/>
    </source>
</evidence>
<feature type="domain" description="Ionotropic glutamate receptor L-glutamate and glycine-binding" evidence="15">
    <location>
        <begin position="219"/>
        <end position="275"/>
    </location>
</feature>
<keyword evidence="3" id="KW-0813">Transport</keyword>